<keyword evidence="5" id="KW-0235">DNA replication</keyword>
<evidence type="ECO:0000256" key="1">
    <source>
        <dbReference type="ARBA" id="ARBA00004123"/>
    </source>
</evidence>
<feature type="compositionally biased region" description="Acidic residues" evidence="16">
    <location>
        <begin position="38"/>
        <end position="69"/>
    </location>
</feature>
<evidence type="ECO:0000256" key="4">
    <source>
        <dbReference type="ARBA" id="ARBA00018925"/>
    </source>
</evidence>
<dbReference type="SUPFAM" id="SSF50249">
    <property type="entry name" value="Nucleic acid-binding proteins"/>
    <property type="match status" value="1"/>
</dbReference>
<feature type="domain" description="MCM C-terminal AAA(+) ATPase" evidence="17">
    <location>
        <begin position="460"/>
        <end position="666"/>
    </location>
</feature>
<keyword evidence="18" id="KW-1185">Reference proteome</keyword>
<dbReference type="GO" id="GO:0043138">
    <property type="term" value="F:3'-5' DNA helicase activity"/>
    <property type="evidence" value="ECO:0007669"/>
    <property type="project" value="TreeGrafter"/>
</dbReference>
<keyword evidence="11" id="KW-0862">Zinc</keyword>
<evidence type="ECO:0000256" key="10">
    <source>
        <dbReference type="ARBA" id="ARBA00022806"/>
    </source>
</evidence>
<dbReference type="STRING" id="174720.A0A0N5BRU2"/>
<dbReference type="PRINTS" id="PR01657">
    <property type="entry name" value="MCMFAMILY"/>
</dbReference>
<evidence type="ECO:0000259" key="17">
    <source>
        <dbReference type="PROSITE" id="PS50051"/>
    </source>
</evidence>
<evidence type="ECO:0000256" key="12">
    <source>
        <dbReference type="ARBA" id="ARBA00022840"/>
    </source>
</evidence>
<dbReference type="InterPro" id="IPR027417">
    <property type="entry name" value="P-loop_NTPase"/>
</dbReference>
<evidence type="ECO:0000256" key="7">
    <source>
        <dbReference type="ARBA" id="ARBA00022741"/>
    </source>
</evidence>
<dbReference type="GO" id="GO:0003697">
    <property type="term" value="F:single-stranded DNA binding"/>
    <property type="evidence" value="ECO:0007669"/>
    <property type="project" value="TreeGrafter"/>
</dbReference>
<dbReference type="Gene3D" id="2.20.28.10">
    <property type="match status" value="1"/>
</dbReference>
<evidence type="ECO:0000256" key="11">
    <source>
        <dbReference type="ARBA" id="ARBA00022833"/>
    </source>
</evidence>
<dbReference type="PROSITE" id="PS00847">
    <property type="entry name" value="MCM_1"/>
    <property type="match status" value="1"/>
</dbReference>
<keyword evidence="6" id="KW-0479">Metal-binding</keyword>
<sequence>MSSRGSQNNSGPRRRIVFDDDEENRNLNENASQPQVNETEEGIEDLYGDETEQMSASDDDGEDLFGDNYDNDYQEQAELDQYSGSGIDDEEDHQELDIGARRAIERQMNVRDGRVADFDFLGSNSNLDLADDYNRSRRPNVGDGDVDMLDSSDHIPAVDIENMRGRTAIQHCSDPAVQKEIKYRFTQFLRFFTDNEGYSKYLDAIKTMVAENKTSIRVSFDDLESDKGELIIAYYLPEAPNVLLPLLNEALTDYIAQNYSYFAKEGRRFEVRFDDMTIFEDLRTLRQHHLNTLLKTTGIVTITTGILPRLAVVKYNCKYCSFVVGPFVQRPDEEVKPKRCPSCQTTGPFEINTEETVYQNYQRITIQESPSDVDAGRLPRSKDVVLTGDLCDTCKPGDEVIVHGVYTNNYDGSMNAKHGFPVFNTLILANNIVKKDEVEGDGLTDEDIKEIKQLSKDPRIAERIFASIAPSIYGHEDIKKAIALSLFRGNEKNPGEKHRIRGDINVLLCGDPGTAKSQFLRYAQHIAPRAVLTTGQGASAVGLTAYVQRHPVTREWTLEAGAMVLADRGVCLIDEFDKMNDQDRTSIHEAMEQQSISISKAGIVSSLQARCTVIAAANPIGGRYDSSRTFADNVDLTEPILSRFDILCVVRDIHNPAEDEKLAKFVIDSHNKLHPDREEEEENDENVPIVDEKTGLEIIKQDLLRKYIMYARQEIHPKLEGVPYERISNLFVDMRTQSKITGSVAITVRHVESMIRMAEAHAKIHLRQYVNEDDVSAAINVMFNSFVETQKVSIKREMKKIFARYANTKPRVRT</sequence>
<dbReference type="InterPro" id="IPR001208">
    <property type="entry name" value="MCM_dom"/>
</dbReference>
<dbReference type="GO" id="GO:0008270">
    <property type="term" value="F:zinc ion binding"/>
    <property type="evidence" value="ECO:0007669"/>
    <property type="project" value="UniProtKB-KW"/>
</dbReference>
<reference evidence="19" key="1">
    <citation type="submission" date="2017-02" db="UniProtKB">
        <authorList>
            <consortium name="WormBaseParasite"/>
        </authorList>
    </citation>
    <scope>IDENTIFICATION</scope>
</reference>
<dbReference type="InterPro" id="IPR018525">
    <property type="entry name" value="MCM_CS"/>
</dbReference>
<dbReference type="GO" id="GO:0005524">
    <property type="term" value="F:ATP binding"/>
    <property type="evidence" value="ECO:0007669"/>
    <property type="project" value="UniProtKB-KW"/>
</dbReference>
<evidence type="ECO:0000256" key="16">
    <source>
        <dbReference type="SAM" id="MobiDB-lite"/>
    </source>
</evidence>
<dbReference type="FunFam" id="3.40.50.300:FF:000138">
    <property type="entry name" value="DNA helicase"/>
    <property type="match status" value="1"/>
</dbReference>
<protein>
    <recommendedName>
        <fullName evidence="4">DNA replication licensing factor MCM2</fullName>
        <ecNumber evidence="3">3.6.4.12</ecNumber>
    </recommendedName>
</protein>
<name>A0A0N5BRU2_STREA</name>
<feature type="region of interest" description="Disordered" evidence="16">
    <location>
        <begin position="1"/>
        <end position="69"/>
    </location>
</feature>
<dbReference type="PRINTS" id="PR01658">
    <property type="entry name" value="MCMPROTEIN2"/>
</dbReference>
<dbReference type="AlphaFoldDB" id="A0A0N5BRU2"/>
<keyword evidence="12" id="KW-0067">ATP-binding</keyword>
<dbReference type="SMART" id="SM00382">
    <property type="entry name" value="AAA"/>
    <property type="match status" value="1"/>
</dbReference>
<keyword evidence="8" id="KW-0863">Zinc-finger</keyword>
<dbReference type="PANTHER" id="PTHR11630:SF44">
    <property type="entry name" value="DNA REPLICATION LICENSING FACTOR MCM2"/>
    <property type="match status" value="1"/>
</dbReference>
<dbReference type="Pfam" id="PF17855">
    <property type="entry name" value="MCM_lid"/>
    <property type="match status" value="1"/>
</dbReference>
<evidence type="ECO:0000313" key="19">
    <source>
        <dbReference type="WBParaSite" id="SPAL_0000858700.1"/>
    </source>
</evidence>
<dbReference type="InterPro" id="IPR033762">
    <property type="entry name" value="MCM_OB"/>
</dbReference>
<evidence type="ECO:0000256" key="5">
    <source>
        <dbReference type="ARBA" id="ARBA00022705"/>
    </source>
</evidence>
<dbReference type="InterPro" id="IPR027925">
    <property type="entry name" value="MCM_N"/>
</dbReference>
<dbReference type="CDD" id="cd17753">
    <property type="entry name" value="MCM2"/>
    <property type="match status" value="1"/>
</dbReference>
<dbReference type="Gene3D" id="3.30.1640.10">
    <property type="entry name" value="mini-chromosome maintenance (MCM) complex, chain A, domain 1"/>
    <property type="match status" value="1"/>
</dbReference>
<evidence type="ECO:0000256" key="3">
    <source>
        <dbReference type="ARBA" id="ARBA00012551"/>
    </source>
</evidence>
<dbReference type="InterPro" id="IPR012340">
    <property type="entry name" value="NA-bd_OB-fold"/>
</dbReference>
<evidence type="ECO:0000256" key="6">
    <source>
        <dbReference type="ARBA" id="ARBA00022723"/>
    </source>
</evidence>
<evidence type="ECO:0000256" key="8">
    <source>
        <dbReference type="ARBA" id="ARBA00022771"/>
    </source>
</evidence>
<dbReference type="PANTHER" id="PTHR11630">
    <property type="entry name" value="DNA REPLICATION LICENSING FACTOR MCM FAMILY MEMBER"/>
    <property type="match status" value="1"/>
</dbReference>
<dbReference type="InterPro" id="IPR031327">
    <property type="entry name" value="MCM"/>
</dbReference>
<dbReference type="PROSITE" id="PS50051">
    <property type="entry name" value="MCM_2"/>
    <property type="match status" value="1"/>
</dbReference>
<dbReference type="GO" id="GO:1902975">
    <property type="term" value="P:mitotic DNA replication initiation"/>
    <property type="evidence" value="ECO:0007669"/>
    <property type="project" value="TreeGrafter"/>
</dbReference>
<dbReference type="Pfam" id="PF17207">
    <property type="entry name" value="MCM_OB"/>
    <property type="match status" value="1"/>
</dbReference>
<dbReference type="InterPro" id="IPR041562">
    <property type="entry name" value="MCM_lid"/>
</dbReference>
<comment type="subcellular location">
    <subcellularLocation>
        <location evidence="1">Nucleus</location>
    </subcellularLocation>
</comment>
<dbReference type="Pfam" id="PF14551">
    <property type="entry name" value="MCM_N"/>
    <property type="match status" value="1"/>
</dbReference>
<organism evidence="18 19">
    <name type="scientific">Strongyloides papillosus</name>
    <name type="common">Intestinal threadworm</name>
    <dbReference type="NCBI Taxonomy" id="174720"/>
    <lineage>
        <taxon>Eukaryota</taxon>
        <taxon>Metazoa</taxon>
        <taxon>Ecdysozoa</taxon>
        <taxon>Nematoda</taxon>
        <taxon>Chromadorea</taxon>
        <taxon>Rhabditida</taxon>
        <taxon>Tylenchina</taxon>
        <taxon>Panagrolaimomorpha</taxon>
        <taxon>Strongyloidoidea</taxon>
        <taxon>Strongyloididae</taxon>
        <taxon>Strongyloides</taxon>
    </lineage>
</organism>
<dbReference type="GO" id="GO:0005634">
    <property type="term" value="C:nucleus"/>
    <property type="evidence" value="ECO:0007669"/>
    <property type="project" value="UniProtKB-SubCell"/>
</dbReference>
<dbReference type="SMART" id="SM00350">
    <property type="entry name" value="MCM"/>
    <property type="match status" value="1"/>
</dbReference>
<evidence type="ECO:0000256" key="14">
    <source>
        <dbReference type="ARBA" id="ARBA00023242"/>
    </source>
</evidence>
<dbReference type="Pfam" id="PF00493">
    <property type="entry name" value="MCM"/>
    <property type="match status" value="1"/>
</dbReference>
<dbReference type="GO" id="GO:0016787">
    <property type="term" value="F:hydrolase activity"/>
    <property type="evidence" value="ECO:0007669"/>
    <property type="project" value="UniProtKB-KW"/>
</dbReference>
<keyword evidence="13" id="KW-0238">DNA-binding</keyword>
<dbReference type="GO" id="GO:0042555">
    <property type="term" value="C:MCM complex"/>
    <property type="evidence" value="ECO:0007669"/>
    <property type="project" value="InterPro"/>
</dbReference>
<keyword evidence="7" id="KW-0547">Nucleotide-binding</keyword>
<dbReference type="Proteomes" id="UP000046392">
    <property type="component" value="Unplaced"/>
</dbReference>
<evidence type="ECO:0000256" key="9">
    <source>
        <dbReference type="ARBA" id="ARBA00022801"/>
    </source>
</evidence>
<dbReference type="EC" id="3.6.4.12" evidence="3"/>
<dbReference type="Gene3D" id="2.40.50.140">
    <property type="entry name" value="Nucleic acid-binding proteins"/>
    <property type="match status" value="1"/>
</dbReference>
<evidence type="ECO:0000256" key="15">
    <source>
        <dbReference type="ARBA" id="ARBA00023306"/>
    </source>
</evidence>
<keyword evidence="15" id="KW-0131">Cell cycle</keyword>
<feature type="compositionally biased region" description="Polar residues" evidence="16">
    <location>
        <begin position="1"/>
        <end position="11"/>
    </location>
</feature>
<keyword evidence="14" id="KW-0539">Nucleus</keyword>
<keyword evidence="10" id="KW-0347">Helicase</keyword>
<accession>A0A0N5BRU2</accession>
<dbReference type="WBParaSite" id="SPAL_0000858700.1">
    <property type="protein sequence ID" value="SPAL_0000858700.1"/>
    <property type="gene ID" value="SPAL_0000858700"/>
</dbReference>
<evidence type="ECO:0000256" key="2">
    <source>
        <dbReference type="ARBA" id="ARBA00008010"/>
    </source>
</evidence>
<dbReference type="Gene3D" id="3.40.50.300">
    <property type="entry name" value="P-loop containing nucleotide triphosphate hydrolases"/>
    <property type="match status" value="1"/>
</dbReference>
<dbReference type="GO" id="GO:0000727">
    <property type="term" value="P:double-strand break repair via break-induced replication"/>
    <property type="evidence" value="ECO:0007669"/>
    <property type="project" value="TreeGrafter"/>
</dbReference>
<dbReference type="SUPFAM" id="SSF52540">
    <property type="entry name" value="P-loop containing nucleoside triphosphate hydrolases"/>
    <property type="match status" value="1"/>
</dbReference>
<dbReference type="GO" id="GO:0017116">
    <property type="term" value="F:single-stranded DNA helicase activity"/>
    <property type="evidence" value="ECO:0007669"/>
    <property type="project" value="TreeGrafter"/>
</dbReference>
<dbReference type="InterPro" id="IPR008045">
    <property type="entry name" value="MCM2"/>
</dbReference>
<dbReference type="InterPro" id="IPR003593">
    <property type="entry name" value="AAA+_ATPase"/>
</dbReference>
<evidence type="ECO:0000256" key="13">
    <source>
        <dbReference type="ARBA" id="ARBA00023125"/>
    </source>
</evidence>
<dbReference type="Pfam" id="PF12619">
    <property type="entry name" value="MCM2_N"/>
    <property type="match status" value="1"/>
</dbReference>
<keyword evidence="9" id="KW-0378">Hydrolase</keyword>
<proteinExistence type="inferred from homology"/>
<comment type="similarity">
    <text evidence="2">Belongs to the MCM family.</text>
</comment>
<evidence type="ECO:0000313" key="18">
    <source>
        <dbReference type="Proteomes" id="UP000046392"/>
    </source>
</evidence>